<dbReference type="RefSeq" id="WP_065141088.1">
    <property type="nucleotide sequence ID" value="NZ_LZLM01000101.1"/>
</dbReference>
<evidence type="ECO:0000256" key="8">
    <source>
        <dbReference type="SAM" id="Phobius"/>
    </source>
</evidence>
<dbReference type="Proteomes" id="UP000093925">
    <property type="component" value="Unassembled WGS sequence"/>
</dbReference>
<evidence type="ECO:0000256" key="7">
    <source>
        <dbReference type="SAM" id="MobiDB-lite"/>
    </source>
</evidence>
<keyword evidence="4 8" id="KW-0812">Transmembrane</keyword>
<evidence type="ECO:0000256" key="4">
    <source>
        <dbReference type="ARBA" id="ARBA00022692"/>
    </source>
</evidence>
<gene>
    <name evidence="9" type="ORF">A5640_19385</name>
</gene>
<dbReference type="InterPro" id="IPR008693">
    <property type="entry name" value="MmpS"/>
</dbReference>
<sequence length="264" mass="28134">MNDPQRPQQFGPPQPGSDSAWSQDYSDSPPVDYPAYADQMPYASYGGGGSPWAPGAYQANPTQQLPPQYWQQDQQRADELSGGEPPPPPRSPRWLWFVAGASVLLVIGLVIALVVVNVSTKQQTAIEPLPPMPAPTTTFVPPTTRSSPPSTTRRPPRTTTTEPSTTAPPASPTSPGTMQTVVYTVTGEGRAISVMYLDTGDLIQTEFNVALPWSKQVSLSTSTTHPASVTIVNIGHNVTCSVTVAGVQVRQRTGQGLTICDAPL</sequence>
<feature type="compositionally biased region" description="Low complexity" evidence="7">
    <location>
        <begin position="61"/>
        <end position="74"/>
    </location>
</feature>
<feature type="compositionally biased region" description="Polar residues" evidence="7">
    <location>
        <begin position="17"/>
        <end position="26"/>
    </location>
</feature>
<dbReference type="AlphaFoldDB" id="A0A1A3KF05"/>
<comment type="caution">
    <text evidence="9">The sequence shown here is derived from an EMBL/GenBank/DDBJ whole genome shotgun (WGS) entry which is preliminary data.</text>
</comment>
<reference evidence="9 10" key="1">
    <citation type="submission" date="2016-06" db="EMBL/GenBank/DDBJ databases">
        <authorList>
            <person name="Kjaerup R.B."/>
            <person name="Dalgaard T.S."/>
            <person name="Juul-Madsen H.R."/>
        </authorList>
    </citation>
    <scope>NUCLEOTIDE SEQUENCE [LARGE SCALE GENOMIC DNA]</scope>
    <source>
        <strain evidence="9 10">1276495.2</strain>
    </source>
</reference>
<organism evidence="9 10">
    <name type="scientific">Mycobacterium asiaticum</name>
    <dbReference type="NCBI Taxonomy" id="1790"/>
    <lineage>
        <taxon>Bacteria</taxon>
        <taxon>Bacillati</taxon>
        <taxon>Actinomycetota</taxon>
        <taxon>Actinomycetes</taxon>
        <taxon>Mycobacteriales</taxon>
        <taxon>Mycobacteriaceae</taxon>
        <taxon>Mycobacterium</taxon>
    </lineage>
</organism>
<keyword evidence="6 8" id="KW-0472">Membrane</keyword>
<keyword evidence="5 8" id="KW-1133">Transmembrane helix</keyword>
<feature type="region of interest" description="Disordered" evidence="7">
    <location>
        <begin position="1"/>
        <end position="88"/>
    </location>
</feature>
<evidence type="ECO:0000256" key="5">
    <source>
        <dbReference type="ARBA" id="ARBA00022989"/>
    </source>
</evidence>
<dbReference type="Gene3D" id="2.60.40.2880">
    <property type="entry name" value="MmpS1-5, C-terminal soluble domain"/>
    <property type="match status" value="1"/>
</dbReference>
<evidence type="ECO:0000313" key="10">
    <source>
        <dbReference type="Proteomes" id="UP000093925"/>
    </source>
</evidence>
<proteinExistence type="inferred from homology"/>
<evidence type="ECO:0000256" key="3">
    <source>
        <dbReference type="ARBA" id="ARBA00022475"/>
    </source>
</evidence>
<comment type="similarity">
    <text evidence="2">Belongs to the MmpS family.</text>
</comment>
<keyword evidence="3" id="KW-1003">Cell membrane</keyword>
<feature type="compositionally biased region" description="Low complexity" evidence="7">
    <location>
        <begin position="135"/>
        <end position="177"/>
    </location>
</feature>
<dbReference type="Pfam" id="PF05423">
    <property type="entry name" value="Mycobact_memb"/>
    <property type="match status" value="1"/>
</dbReference>
<accession>A0A1A3KF05</accession>
<protein>
    <submittedName>
        <fullName evidence="9">Uncharacterized protein</fullName>
    </submittedName>
</protein>
<comment type="subcellular location">
    <subcellularLocation>
        <location evidence="1">Cell membrane</location>
    </subcellularLocation>
</comment>
<feature type="region of interest" description="Disordered" evidence="7">
    <location>
        <begin position="126"/>
        <end position="178"/>
    </location>
</feature>
<dbReference type="GO" id="GO:0005886">
    <property type="term" value="C:plasma membrane"/>
    <property type="evidence" value="ECO:0007669"/>
    <property type="project" value="UniProtKB-SubCell"/>
</dbReference>
<evidence type="ECO:0000256" key="1">
    <source>
        <dbReference type="ARBA" id="ARBA00004236"/>
    </source>
</evidence>
<evidence type="ECO:0000256" key="2">
    <source>
        <dbReference type="ARBA" id="ARBA00007531"/>
    </source>
</evidence>
<dbReference type="InterPro" id="IPR038468">
    <property type="entry name" value="MmpS_C"/>
</dbReference>
<evidence type="ECO:0000256" key="6">
    <source>
        <dbReference type="ARBA" id="ARBA00023136"/>
    </source>
</evidence>
<feature type="transmembrane region" description="Helical" evidence="8">
    <location>
        <begin position="94"/>
        <end position="116"/>
    </location>
</feature>
<evidence type="ECO:0000313" key="9">
    <source>
        <dbReference type="EMBL" id="OBJ82978.1"/>
    </source>
</evidence>
<name>A0A1A3KF05_MYCAS</name>
<dbReference type="EMBL" id="LZLM01000101">
    <property type="protein sequence ID" value="OBJ82978.1"/>
    <property type="molecule type" value="Genomic_DNA"/>
</dbReference>